<feature type="compositionally biased region" description="Polar residues" evidence="1">
    <location>
        <begin position="29"/>
        <end position="43"/>
    </location>
</feature>
<dbReference type="VEuPathDB" id="FungiDB:AB675_2206"/>
<dbReference type="OrthoDB" id="10684174at2759"/>
<accession>A0A0N0NPV4</accession>
<dbReference type="AlphaFoldDB" id="A0A0N0NPV4"/>
<feature type="region of interest" description="Disordered" evidence="1">
    <location>
        <begin position="23"/>
        <end position="58"/>
    </location>
</feature>
<sequence length="413" mass="43970">MSPPPSPKTLVRKSKPANIFTATVPGHRNISSPVPSPLYSSGHSPLLRRNTNESAVDPSYCPVRPAPLAPSAPIDLPLAGESFMEWDDDDDRASKLARVKKSIGDLRAAASRTPKAGSKDRKAEKLVGASEPLTVAMPSRPRAQRSMTAPIQPLMPQPQSQHHQTSAARPGLPRTVSSGKIRTSLPPLPARTSSTRAPTATAMSPPTTYSSAEKVSHKVSVRIAAGTSSSSLNRQRATSDAKSAQSFSLFPSTPVSTLSKRSSKTTTPSSSPRSVNTVATTVSSGTTAVDSAESRQSSMSLGDKPLPNPHAANVKPTKRKVVKPALGNKRFSVLSFASIRSSGRGKPSKKISSAAPRPRVVGLGKFRRWWRWMSRCSTLPAMTSANAVHEQSRTRQVSSPVPSCDSTRAFRGH</sequence>
<feature type="region of interest" description="Disordered" evidence="1">
    <location>
        <begin position="389"/>
        <end position="413"/>
    </location>
</feature>
<dbReference type="RefSeq" id="XP_018002932.1">
    <property type="nucleotide sequence ID" value="XM_018142159.1"/>
</dbReference>
<dbReference type="EMBL" id="LFJN01000006">
    <property type="protein sequence ID" value="KPI42969.1"/>
    <property type="molecule type" value="Genomic_DNA"/>
</dbReference>
<feature type="compositionally biased region" description="Polar residues" evidence="1">
    <location>
        <begin position="226"/>
        <end position="255"/>
    </location>
</feature>
<dbReference type="Proteomes" id="UP000038010">
    <property type="component" value="Unassembled WGS sequence"/>
</dbReference>
<feature type="region of interest" description="Disordered" evidence="1">
    <location>
        <begin position="108"/>
        <end position="313"/>
    </location>
</feature>
<name>A0A0N0NPV4_9EURO</name>
<evidence type="ECO:0000313" key="2">
    <source>
        <dbReference type="EMBL" id="KPI42969.1"/>
    </source>
</evidence>
<evidence type="ECO:0000313" key="3">
    <source>
        <dbReference type="Proteomes" id="UP000038010"/>
    </source>
</evidence>
<organism evidence="2 3">
    <name type="scientific">Cyphellophora attinorum</name>
    <dbReference type="NCBI Taxonomy" id="1664694"/>
    <lineage>
        <taxon>Eukaryota</taxon>
        <taxon>Fungi</taxon>
        <taxon>Dikarya</taxon>
        <taxon>Ascomycota</taxon>
        <taxon>Pezizomycotina</taxon>
        <taxon>Eurotiomycetes</taxon>
        <taxon>Chaetothyriomycetidae</taxon>
        <taxon>Chaetothyriales</taxon>
        <taxon>Cyphellophoraceae</taxon>
        <taxon>Cyphellophora</taxon>
    </lineage>
</organism>
<keyword evidence="3" id="KW-1185">Reference proteome</keyword>
<proteinExistence type="predicted"/>
<evidence type="ECO:0000256" key="1">
    <source>
        <dbReference type="SAM" id="MobiDB-lite"/>
    </source>
</evidence>
<feature type="compositionally biased region" description="Low complexity" evidence="1">
    <location>
        <begin position="256"/>
        <end position="291"/>
    </location>
</feature>
<gene>
    <name evidence="2" type="ORF">AB675_2206</name>
</gene>
<feature type="compositionally biased region" description="Low complexity" evidence="1">
    <location>
        <begin position="190"/>
        <end position="212"/>
    </location>
</feature>
<protein>
    <submittedName>
        <fullName evidence="2">Uncharacterized protein</fullName>
    </submittedName>
</protein>
<feature type="compositionally biased region" description="Polar residues" evidence="1">
    <location>
        <begin position="394"/>
        <end position="406"/>
    </location>
</feature>
<feature type="compositionally biased region" description="Polar residues" evidence="1">
    <location>
        <begin position="157"/>
        <end position="167"/>
    </location>
</feature>
<reference evidence="2 3" key="1">
    <citation type="submission" date="2015-06" db="EMBL/GenBank/DDBJ databases">
        <title>Draft genome of the ant-associated black yeast Phialophora attae CBS 131958.</title>
        <authorList>
            <person name="Moreno L.F."/>
            <person name="Stielow B.J."/>
            <person name="de Hoog S."/>
            <person name="Vicente V.A."/>
            <person name="Weiss V.A."/>
            <person name="de Vries M."/>
            <person name="Cruz L.M."/>
            <person name="Souza E.M."/>
        </authorList>
    </citation>
    <scope>NUCLEOTIDE SEQUENCE [LARGE SCALE GENOMIC DNA]</scope>
    <source>
        <strain evidence="2 3">CBS 131958</strain>
    </source>
</reference>
<dbReference type="GeneID" id="28734039"/>
<comment type="caution">
    <text evidence="2">The sequence shown here is derived from an EMBL/GenBank/DDBJ whole genome shotgun (WGS) entry which is preliminary data.</text>
</comment>